<organism evidence="1 2">
    <name type="scientific">Hydrobacter penzbergensis</name>
    <dbReference type="NCBI Taxonomy" id="1235997"/>
    <lineage>
        <taxon>Bacteria</taxon>
        <taxon>Pseudomonadati</taxon>
        <taxon>Bacteroidota</taxon>
        <taxon>Chitinophagia</taxon>
        <taxon>Chitinophagales</taxon>
        <taxon>Chitinophagaceae</taxon>
        <taxon>Hydrobacter</taxon>
    </lineage>
</organism>
<dbReference type="EMBL" id="FNNO01000009">
    <property type="protein sequence ID" value="SDX09060.1"/>
    <property type="molecule type" value="Genomic_DNA"/>
</dbReference>
<dbReference type="RefSeq" id="WP_092724018.1">
    <property type="nucleotide sequence ID" value="NZ_FNNO01000009.1"/>
</dbReference>
<evidence type="ECO:0000313" key="2">
    <source>
        <dbReference type="Proteomes" id="UP000198711"/>
    </source>
</evidence>
<dbReference type="Proteomes" id="UP000198711">
    <property type="component" value="Unassembled WGS sequence"/>
</dbReference>
<reference evidence="1 2" key="1">
    <citation type="submission" date="2016-10" db="EMBL/GenBank/DDBJ databases">
        <authorList>
            <person name="Varghese N."/>
            <person name="Submissions S."/>
        </authorList>
    </citation>
    <scope>NUCLEOTIDE SEQUENCE [LARGE SCALE GENOMIC DNA]</scope>
    <source>
        <strain evidence="1 2">DSM 25353</strain>
    </source>
</reference>
<comment type="caution">
    <text evidence="1">The sequence shown here is derived from an EMBL/GenBank/DDBJ whole genome shotgun (WGS) entry which is preliminary data.</text>
</comment>
<gene>
    <name evidence="1" type="ORF">SAMN05444410_1097</name>
</gene>
<evidence type="ECO:0008006" key="3">
    <source>
        <dbReference type="Google" id="ProtNLM"/>
    </source>
</evidence>
<accession>A0A8X8IG44</accession>
<evidence type="ECO:0000313" key="1">
    <source>
        <dbReference type="EMBL" id="SDX09060.1"/>
    </source>
</evidence>
<protein>
    <recommendedName>
        <fullName evidence="3">Lipoprotein</fullName>
    </recommendedName>
</protein>
<proteinExistence type="predicted"/>
<sequence>MKTKSLYFFVTLFFISCDNWYYSKVTNQSDRGIYVDVTYYSGIIDSFYHHNANNYYDFLWSYNTKDVPLIHFDTAKLTSTFLVPINHSLVIEKTMGGLFEGYREYKLIKEISIKSDKRRDTYAHKSFDTLFKPVKTGVYS</sequence>
<keyword evidence="2" id="KW-1185">Reference proteome</keyword>
<name>A0A8X8IG44_9BACT</name>
<dbReference type="PROSITE" id="PS51257">
    <property type="entry name" value="PROKAR_LIPOPROTEIN"/>
    <property type="match status" value="1"/>
</dbReference>
<dbReference type="AlphaFoldDB" id="A0A8X8IG44"/>